<dbReference type="GO" id="GO:0016874">
    <property type="term" value="F:ligase activity"/>
    <property type="evidence" value="ECO:0007669"/>
    <property type="project" value="UniProtKB-KW"/>
</dbReference>
<comment type="similarity">
    <text evidence="7">Belongs to the class-I aminoacyl-tRNA synthetase family. GluQ subfamily.</text>
</comment>
<feature type="short sequence motif" description="'HIGH' region" evidence="7">
    <location>
        <begin position="19"/>
        <end position="29"/>
    </location>
</feature>
<keyword evidence="1 7" id="KW-0436">Ligase</keyword>
<evidence type="ECO:0000256" key="6">
    <source>
        <dbReference type="ARBA" id="ARBA00023146"/>
    </source>
</evidence>
<dbReference type="Pfam" id="PF00749">
    <property type="entry name" value="tRNA-synt_1c"/>
    <property type="match status" value="1"/>
</dbReference>
<reference evidence="10 11" key="1">
    <citation type="submission" date="2020-07" db="EMBL/GenBank/DDBJ databases">
        <title>Draft whole-genome sequence of Heliobacterium chlorum DSM 3682, type strain.</title>
        <authorList>
            <person name="Kyndt J.A."/>
            <person name="Meyer T.E."/>
            <person name="Imhoff J.F."/>
        </authorList>
    </citation>
    <scope>NUCLEOTIDE SEQUENCE [LARGE SCALE GENOMIC DNA]</scope>
    <source>
        <strain evidence="10 11">DSM 3682</strain>
    </source>
</reference>
<feature type="binding site" evidence="7">
    <location>
        <position position="205"/>
    </location>
    <ligand>
        <name>L-glutamate</name>
        <dbReference type="ChEBI" id="CHEBI:29985"/>
    </ligand>
</feature>
<keyword evidence="2 7" id="KW-0479">Metal-binding</keyword>
<dbReference type="Gene3D" id="3.40.50.620">
    <property type="entry name" value="HUPs"/>
    <property type="match status" value="1"/>
</dbReference>
<dbReference type="InterPro" id="IPR000924">
    <property type="entry name" value="Glu/Gln-tRNA-synth"/>
</dbReference>
<feature type="binding site" evidence="7">
    <location>
        <position position="140"/>
    </location>
    <ligand>
        <name>Zn(2+)</name>
        <dbReference type="ChEBI" id="CHEBI:29105"/>
    </ligand>
</feature>
<evidence type="ECO:0000256" key="7">
    <source>
        <dbReference type="HAMAP-Rule" id="MF_01428"/>
    </source>
</evidence>
<keyword evidence="4 7" id="KW-0862">Zinc</keyword>
<feature type="binding site" evidence="7">
    <location>
        <position position="144"/>
    </location>
    <ligand>
        <name>Zn(2+)</name>
        <dbReference type="ChEBI" id="CHEBI:29105"/>
    </ligand>
</feature>
<dbReference type="NCBIfam" id="NF004314">
    <property type="entry name" value="PRK05710.1-3"/>
    <property type="match status" value="1"/>
</dbReference>
<dbReference type="PANTHER" id="PTHR43311">
    <property type="entry name" value="GLUTAMATE--TRNA LIGASE"/>
    <property type="match status" value="1"/>
</dbReference>
<feature type="binding site" evidence="7">
    <location>
        <begin position="16"/>
        <end position="20"/>
    </location>
    <ligand>
        <name>L-glutamate</name>
        <dbReference type="ChEBI" id="CHEBI:29985"/>
    </ligand>
</feature>
<comment type="function">
    <text evidence="7">Catalyzes the tRNA-independent activation of glutamate in presence of ATP and the subsequent transfer of glutamate onto a tRNA(Asp). Glutamate is transferred on the 2-amino-5-(4,5-dihydroxy-2-cyclopenten-1-yl) moiety of the queuosine in the wobble position of the QUC anticodon.</text>
</comment>
<dbReference type="Proteomes" id="UP000617402">
    <property type="component" value="Unassembled WGS sequence"/>
</dbReference>
<evidence type="ECO:0000256" key="2">
    <source>
        <dbReference type="ARBA" id="ARBA00022723"/>
    </source>
</evidence>
<feature type="short sequence motif" description="'KMSKS' region" evidence="7">
    <location>
        <begin position="261"/>
        <end position="265"/>
    </location>
</feature>
<feature type="binding site" evidence="7">
    <location>
        <position position="264"/>
    </location>
    <ligand>
        <name>ATP</name>
        <dbReference type="ChEBI" id="CHEBI:30616"/>
    </ligand>
</feature>
<evidence type="ECO:0000259" key="9">
    <source>
        <dbReference type="Pfam" id="PF00749"/>
    </source>
</evidence>
<keyword evidence="3 7" id="KW-0547">Nucleotide-binding</keyword>
<keyword evidence="8" id="KW-0648">Protein biosynthesis</keyword>
<keyword evidence="6 7" id="KW-0030">Aminoacyl-tRNA synthetase</keyword>
<keyword evidence="11" id="KW-1185">Reference proteome</keyword>
<dbReference type="NCBIfam" id="TIGR03838">
    <property type="entry name" value="queuosine_YadB"/>
    <property type="match status" value="1"/>
</dbReference>
<evidence type="ECO:0000256" key="4">
    <source>
        <dbReference type="ARBA" id="ARBA00022833"/>
    </source>
</evidence>
<keyword evidence="5 7" id="KW-0067">ATP-binding</keyword>
<dbReference type="PANTHER" id="PTHR43311:SF1">
    <property type="entry name" value="GLUTAMYL-Q TRNA(ASP) SYNTHETASE"/>
    <property type="match status" value="1"/>
</dbReference>
<feature type="binding site" evidence="7">
    <location>
        <position position="116"/>
    </location>
    <ligand>
        <name>Zn(2+)</name>
        <dbReference type="ChEBI" id="CHEBI:29105"/>
    </ligand>
</feature>
<dbReference type="InterPro" id="IPR014729">
    <property type="entry name" value="Rossmann-like_a/b/a_fold"/>
</dbReference>
<dbReference type="InterPro" id="IPR020058">
    <property type="entry name" value="Glu/Gln-tRNA-synth_Ib_cat-dom"/>
</dbReference>
<gene>
    <name evidence="10" type="primary">gluQRS</name>
    <name evidence="7" type="synonym">gluQ</name>
    <name evidence="10" type="ORF">H1S01_05485</name>
</gene>
<evidence type="ECO:0000256" key="8">
    <source>
        <dbReference type="RuleBase" id="RU363037"/>
    </source>
</evidence>
<accession>A0ABR7SZK0</accession>
<name>A0ABR7SZK0_HELCL</name>
<proteinExistence type="inferred from homology"/>
<dbReference type="HAMAP" id="MF_01428">
    <property type="entry name" value="Glu_Q_tRNA_synth"/>
    <property type="match status" value="1"/>
</dbReference>
<dbReference type="NCBIfam" id="NF004315">
    <property type="entry name" value="PRK05710.1-4"/>
    <property type="match status" value="1"/>
</dbReference>
<evidence type="ECO:0000256" key="5">
    <source>
        <dbReference type="ARBA" id="ARBA00022840"/>
    </source>
</evidence>
<sequence>MPLLANRPCRLGPVGRYAPSPTGKLHLGNARTALLAWLQIRQSQGTFILRMEDLDPARSVSEYALQILEDLRWLGIDWDEGPDVGGPCSPYIQSLRNHLYEQVLSDWVERGLIYPCACSRKDLANLARAPHGPAEEGPPYPGLCRHLSPESWQEKYRKKGQASYRFLAPEGFLTYTDGIYGPFYQDVKAVVGDFVVRRADKVTAYQLAVVVDDALMGVTHVLRGDDLLSSTPRQILLYEALNAPVPRFYHVPLVLGPDGVRLSKRHKGTSLESLRAQGISPEEVTGFLAATAGLLPSPEPISPKDLVSLFSIDKLPRNPFRVTEKDLKLLGL</sequence>
<feature type="binding site" evidence="7">
    <location>
        <position position="118"/>
    </location>
    <ligand>
        <name>Zn(2+)</name>
        <dbReference type="ChEBI" id="CHEBI:29105"/>
    </ligand>
</feature>
<evidence type="ECO:0000256" key="3">
    <source>
        <dbReference type="ARBA" id="ARBA00022741"/>
    </source>
</evidence>
<dbReference type="InterPro" id="IPR001412">
    <property type="entry name" value="aa-tRNA-synth_I_CS"/>
</dbReference>
<dbReference type="EC" id="6.1.1.-" evidence="7"/>
<dbReference type="EMBL" id="JACVHF010000003">
    <property type="protein sequence ID" value="MBC9783962.1"/>
    <property type="molecule type" value="Genomic_DNA"/>
</dbReference>
<feature type="domain" description="Glutamyl/glutaminyl-tRNA synthetase class Ib catalytic" evidence="9">
    <location>
        <begin position="16"/>
        <end position="289"/>
    </location>
</feature>
<evidence type="ECO:0000313" key="11">
    <source>
        <dbReference type="Proteomes" id="UP000617402"/>
    </source>
</evidence>
<feature type="binding site" evidence="7">
    <location>
        <position position="223"/>
    </location>
    <ligand>
        <name>L-glutamate</name>
        <dbReference type="ChEBI" id="CHEBI:29985"/>
    </ligand>
</feature>
<feature type="binding site" evidence="7">
    <location>
        <position position="52"/>
    </location>
    <ligand>
        <name>L-glutamate</name>
        <dbReference type="ChEBI" id="CHEBI:29985"/>
    </ligand>
</feature>
<comment type="cofactor">
    <cofactor evidence="7">
        <name>Zn(2+)</name>
        <dbReference type="ChEBI" id="CHEBI:29105"/>
    </cofactor>
    <text evidence="7">Binds 1 zinc ion per subunit.</text>
</comment>
<dbReference type="SUPFAM" id="SSF52374">
    <property type="entry name" value="Nucleotidylyl transferase"/>
    <property type="match status" value="1"/>
</dbReference>
<dbReference type="InterPro" id="IPR049940">
    <property type="entry name" value="GluQ/Sye"/>
</dbReference>
<dbReference type="InterPro" id="IPR022380">
    <property type="entry name" value="Glu-Q_tRNA(Asp)_Synthase"/>
</dbReference>
<dbReference type="RefSeq" id="WP_188039083.1">
    <property type="nucleotide sequence ID" value="NZ_JACVHF010000003.1"/>
</dbReference>
<evidence type="ECO:0000256" key="1">
    <source>
        <dbReference type="ARBA" id="ARBA00022598"/>
    </source>
</evidence>
<evidence type="ECO:0000313" key="10">
    <source>
        <dbReference type="EMBL" id="MBC9783962.1"/>
    </source>
</evidence>
<protein>
    <recommendedName>
        <fullName evidence="7">Glutamyl-Q tRNA(Asp) synthetase</fullName>
        <shortName evidence="7">Glu-Q-RSs</shortName>
        <ecNumber evidence="7">6.1.1.-</ecNumber>
    </recommendedName>
</protein>
<dbReference type="PRINTS" id="PR00987">
    <property type="entry name" value="TRNASYNTHGLU"/>
</dbReference>
<comment type="caution">
    <text evidence="10">The sequence shown here is derived from an EMBL/GenBank/DDBJ whole genome shotgun (WGS) entry which is preliminary data.</text>
</comment>
<dbReference type="PROSITE" id="PS00178">
    <property type="entry name" value="AA_TRNA_LIGASE_I"/>
    <property type="match status" value="1"/>
</dbReference>
<organism evidence="10 11">
    <name type="scientific">Heliobacterium chlorum</name>
    <dbReference type="NCBI Taxonomy" id="2698"/>
    <lineage>
        <taxon>Bacteria</taxon>
        <taxon>Bacillati</taxon>
        <taxon>Bacillota</taxon>
        <taxon>Clostridia</taxon>
        <taxon>Eubacteriales</taxon>
        <taxon>Heliobacteriaceae</taxon>
        <taxon>Heliobacterium</taxon>
    </lineage>
</organism>